<dbReference type="AlphaFoldDB" id="A0A151GT09"/>
<reference evidence="4 5" key="1">
    <citation type="journal article" date="2016" name="Sci. Rep.">
        <title>Insights into Adaptations to a Near-Obligate Nematode Endoparasitic Lifestyle from the Finished Genome of Drechmeria coniospora.</title>
        <authorList>
            <person name="Zhang L."/>
            <person name="Zhou Z."/>
            <person name="Guo Q."/>
            <person name="Fokkens L."/>
            <person name="Miskei M."/>
            <person name="Pocsi I."/>
            <person name="Zhang W."/>
            <person name="Chen M."/>
            <person name="Wang L."/>
            <person name="Sun Y."/>
            <person name="Donzelli B.G."/>
            <person name="Gibson D.M."/>
            <person name="Nelson D.R."/>
            <person name="Luo J.G."/>
            <person name="Rep M."/>
            <person name="Liu H."/>
            <person name="Yang S."/>
            <person name="Wang J."/>
            <person name="Krasnoff S.B."/>
            <person name="Xu Y."/>
            <person name="Molnar I."/>
            <person name="Lin M."/>
        </authorList>
    </citation>
    <scope>NUCLEOTIDE SEQUENCE [LARGE SCALE GENOMIC DNA]</scope>
    <source>
        <strain evidence="4 5">ARSEF 6962</strain>
    </source>
</reference>
<feature type="signal peptide" evidence="3">
    <location>
        <begin position="1"/>
        <end position="15"/>
    </location>
</feature>
<evidence type="ECO:0008006" key="6">
    <source>
        <dbReference type="Google" id="ProtNLM"/>
    </source>
</evidence>
<comment type="caution">
    <text evidence="4">The sequence shown here is derived from an EMBL/GenBank/DDBJ whole genome shotgun (WGS) entry which is preliminary data.</text>
</comment>
<dbReference type="Proteomes" id="UP000076580">
    <property type="component" value="Chromosome 01"/>
</dbReference>
<evidence type="ECO:0000313" key="5">
    <source>
        <dbReference type="Proteomes" id="UP000076580"/>
    </source>
</evidence>
<organism evidence="4 5">
    <name type="scientific">Drechmeria coniospora</name>
    <name type="common">Nematophagous fungus</name>
    <name type="synonym">Meria coniospora</name>
    <dbReference type="NCBI Taxonomy" id="98403"/>
    <lineage>
        <taxon>Eukaryota</taxon>
        <taxon>Fungi</taxon>
        <taxon>Dikarya</taxon>
        <taxon>Ascomycota</taxon>
        <taxon>Pezizomycotina</taxon>
        <taxon>Sordariomycetes</taxon>
        <taxon>Hypocreomycetidae</taxon>
        <taxon>Hypocreales</taxon>
        <taxon>Ophiocordycipitaceae</taxon>
        <taxon>Drechmeria</taxon>
    </lineage>
</organism>
<feature type="transmembrane region" description="Helical" evidence="2">
    <location>
        <begin position="225"/>
        <end position="242"/>
    </location>
</feature>
<evidence type="ECO:0000313" key="4">
    <source>
        <dbReference type="EMBL" id="KYK60203.1"/>
    </source>
</evidence>
<sequence>MRFSTVALMAVAAEASNFTTTTDYSTQLVTVTACADDVTDCPVSKTTSVSSSAVPMTTSIKYETKIHTVTSCPETVTDCPARSTMVSTETIATYTTVCPVASVSPSSVPRPNYSNSTMPSGHGPCGGKPCPPSPVAPAEPKKSNLNTGAALPTSESACPSFSVTSVTKTYTTVLSSVEVSTIAVPCPTETEVVAPIGTASPSAPVSNKTAPGVGNAPLTAGASSFAGSALFAVAAGLAAFVLA</sequence>
<evidence type="ECO:0000256" key="2">
    <source>
        <dbReference type="SAM" id="Phobius"/>
    </source>
</evidence>
<proteinExistence type="predicted"/>
<keyword evidence="3" id="KW-0732">Signal</keyword>
<dbReference type="PROSITE" id="PS51257">
    <property type="entry name" value="PROKAR_LIPOPROTEIN"/>
    <property type="match status" value="1"/>
</dbReference>
<protein>
    <recommendedName>
        <fullName evidence="6">GPI anchored serine-rich protein</fullName>
    </recommendedName>
</protein>
<keyword evidence="5" id="KW-1185">Reference proteome</keyword>
<dbReference type="RefSeq" id="XP_040659555.1">
    <property type="nucleotide sequence ID" value="XM_040798672.1"/>
</dbReference>
<dbReference type="EMBL" id="LAYC01000001">
    <property type="protein sequence ID" value="KYK60203.1"/>
    <property type="molecule type" value="Genomic_DNA"/>
</dbReference>
<feature type="chain" id="PRO_5013175847" description="GPI anchored serine-rich protein" evidence="3">
    <location>
        <begin position="16"/>
        <end position="243"/>
    </location>
</feature>
<dbReference type="GeneID" id="63713982"/>
<evidence type="ECO:0000256" key="3">
    <source>
        <dbReference type="SAM" id="SignalP"/>
    </source>
</evidence>
<evidence type="ECO:0000256" key="1">
    <source>
        <dbReference type="SAM" id="MobiDB-lite"/>
    </source>
</evidence>
<name>A0A151GT09_DRECN</name>
<dbReference type="InParanoid" id="A0A151GT09"/>
<keyword evidence="2" id="KW-1133">Transmembrane helix</keyword>
<gene>
    <name evidence="4" type="ORF">DCS_01339</name>
</gene>
<feature type="region of interest" description="Disordered" evidence="1">
    <location>
        <begin position="105"/>
        <end position="153"/>
    </location>
</feature>
<dbReference type="STRING" id="98403.A0A151GT09"/>
<keyword evidence="2" id="KW-0472">Membrane</keyword>
<keyword evidence="2" id="KW-0812">Transmembrane</keyword>
<accession>A0A151GT09</accession>